<dbReference type="EMBL" id="LSLI01000004">
    <property type="protein sequence ID" value="KXS33541.1"/>
    <property type="molecule type" value="Genomic_DNA"/>
</dbReference>
<evidence type="ECO:0000259" key="12">
    <source>
        <dbReference type="PROSITE" id="PS52015"/>
    </source>
</evidence>
<gene>
    <name evidence="13" type="ORF">AWT59_0261</name>
</gene>
<keyword evidence="7" id="KW-0653">Protein transport</keyword>
<dbReference type="PANTHER" id="PTHR33446">
    <property type="entry name" value="PROTEIN TONB-RELATED"/>
    <property type="match status" value="1"/>
</dbReference>
<feature type="transmembrane region" description="Helical" evidence="11">
    <location>
        <begin position="20"/>
        <end position="42"/>
    </location>
</feature>
<comment type="caution">
    <text evidence="13">The sequence shown here is derived from an EMBL/GenBank/DDBJ whole genome shotgun (WGS) entry which is preliminary data.</text>
</comment>
<dbReference type="InterPro" id="IPR037682">
    <property type="entry name" value="TonB_C"/>
</dbReference>
<reference evidence="13 14" key="2">
    <citation type="submission" date="2016-03" db="EMBL/GenBank/DDBJ databases">
        <title>New uncultured bacterium of the family Gallionellaceae from acid mine drainage: description and reconstruction of genome based on metagenomic analysis of microbial community.</title>
        <authorList>
            <person name="Kadnikov V."/>
            <person name="Ivasenko D."/>
            <person name="Beletsky A."/>
            <person name="Mardanov A."/>
            <person name="Danilova E."/>
            <person name="Pimenov N."/>
            <person name="Karnachuk O."/>
            <person name="Ravin N."/>
        </authorList>
    </citation>
    <scope>NUCLEOTIDE SEQUENCE [LARGE SCALE GENOMIC DNA]</scope>
    <source>
        <strain evidence="13">ShG14-8</strain>
    </source>
</reference>
<organism evidence="13 14">
    <name type="scientific">Candidatus Gallionella acididurans</name>
    <dbReference type="NCBI Taxonomy" id="1796491"/>
    <lineage>
        <taxon>Bacteria</taxon>
        <taxon>Pseudomonadati</taxon>
        <taxon>Pseudomonadota</taxon>
        <taxon>Betaproteobacteria</taxon>
        <taxon>Nitrosomonadales</taxon>
        <taxon>Gallionellaceae</taxon>
        <taxon>Gallionella</taxon>
    </lineage>
</organism>
<keyword evidence="9 11" id="KW-0472">Membrane</keyword>
<evidence type="ECO:0000256" key="2">
    <source>
        <dbReference type="ARBA" id="ARBA00006555"/>
    </source>
</evidence>
<protein>
    <submittedName>
        <fullName evidence="13">TonB family protein</fullName>
    </submittedName>
</protein>
<evidence type="ECO:0000256" key="5">
    <source>
        <dbReference type="ARBA" id="ARBA00022519"/>
    </source>
</evidence>
<dbReference type="InterPro" id="IPR051045">
    <property type="entry name" value="TonB-dependent_transducer"/>
</dbReference>
<evidence type="ECO:0000256" key="8">
    <source>
        <dbReference type="ARBA" id="ARBA00022989"/>
    </source>
</evidence>
<dbReference type="GO" id="GO:0031992">
    <property type="term" value="F:energy transducer activity"/>
    <property type="evidence" value="ECO:0007669"/>
    <property type="project" value="TreeGrafter"/>
</dbReference>
<dbReference type="NCBIfam" id="TIGR01352">
    <property type="entry name" value="tonB_Cterm"/>
    <property type="match status" value="1"/>
</dbReference>
<dbReference type="GO" id="GO:0055085">
    <property type="term" value="P:transmembrane transport"/>
    <property type="evidence" value="ECO:0007669"/>
    <property type="project" value="InterPro"/>
</dbReference>
<evidence type="ECO:0000256" key="10">
    <source>
        <dbReference type="SAM" id="MobiDB-lite"/>
    </source>
</evidence>
<dbReference type="PATRIC" id="fig|1796491.3.peg.284"/>
<name>A0A139BX20_9PROT</name>
<feature type="region of interest" description="Disordered" evidence="10">
    <location>
        <begin position="127"/>
        <end position="151"/>
    </location>
</feature>
<feature type="domain" description="TonB C-terminal" evidence="12">
    <location>
        <begin position="195"/>
        <end position="294"/>
    </location>
</feature>
<evidence type="ECO:0000256" key="4">
    <source>
        <dbReference type="ARBA" id="ARBA00022475"/>
    </source>
</evidence>
<keyword evidence="4" id="KW-1003">Cell membrane</keyword>
<evidence type="ECO:0000256" key="11">
    <source>
        <dbReference type="SAM" id="Phobius"/>
    </source>
</evidence>
<comment type="subcellular location">
    <subcellularLocation>
        <location evidence="1">Cell inner membrane</location>
        <topology evidence="1">Single-pass membrane protein</topology>
        <orientation evidence="1">Periplasmic side</orientation>
    </subcellularLocation>
</comment>
<evidence type="ECO:0000256" key="3">
    <source>
        <dbReference type="ARBA" id="ARBA00022448"/>
    </source>
</evidence>
<feature type="region of interest" description="Disordered" evidence="10">
    <location>
        <begin position="76"/>
        <end position="109"/>
    </location>
</feature>
<dbReference type="SUPFAM" id="SSF74653">
    <property type="entry name" value="TolA/TonB C-terminal domain"/>
    <property type="match status" value="1"/>
</dbReference>
<dbReference type="Pfam" id="PF03544">
    <property type="entry name" value="TonB_C"/>
    <property type="match status" value="1"/>
</dbReference>
<dbReference type="GO" id="GO:0098797">
    <property type="term" value="C:plasma membrane protein complex"/>
    <property type="evidence" value="ECO:0007669"/>
    <property type="project" value="TreeGrafter"/>
</dbReference>
<dbReference type="GO" id="GO:0015031">
    <property type="term" value="P:protein transport"/>
    <property type="evidence" value="ECO:0007669"/>
    <property type="project" value="UniProtKB-KW"/>
</dbReference>
<keyword evidence="8 11" id="KW-1133">Transmembrane helix</keyword>
<keyword evidence="6 11" id="KW-0812">Transmembrane</keyword>
<keyword evidence="5" id="KW-0997">Cell inner membrane</keyword>
<evidence type="ECO:0000313" key="13">
    <source>
        <dbReference type="EMBL" id="KXS33541.1"/>
    </source>
</evidence>
<dbReference type="PROSITE" id="PS52015">
    <property type="entry name" value="TONB_CTD"/>
    <property type="match status" value="1"/>
</dbReference>
<dbReference type="InterPro" id="IPR006260">
    <property type="entry name" value="TonB/TolA_C"/>
</dbReference>
<dbReference type="Gene3D" id="3.30.1150.10">
    <property type="match status" value="1"/>
</dbReference>
<dbReference type="Proteomes" id="UP000070578">
    <property type="component" value="Unassembled WGS sequence"/>
</dbReference>
<comment type="similarity">
    <text evidence="2">Belongs to the TonB family.</text>
</comment>
<evidence type="ECO:0000256" key="6">
    <source>
        <dbReference type="ARBA" id="ARBA00022692"/>
    </source>
</evidence>
<sequence>MKYAAKSGLSAVLPGFRTRISFSMMFSILLHAFLIFGIALVLPDPRSAANFLQPLQVVLVNSKSKFRPVHADALAQHDLDGGGNTAEARRAKSPLPAISDDRKFTPEQQTRRVAALEEESKRMLTRLKSDYTAVQPEPQKKKSDSDDNGEELMEKSLEIARLEAQIDKNWDAYQKLPRRKFVGARTQEYRFAQYIEDWRIKVERIGNLNYPEQARRQHIFGKLQLSVSINKDGSLESVEVNKPSGYPLLDAAALRIVKLAAPYSPLPPNITKDVDILTITRTWSFTPSDTLRSE</sequence>
<evidence type="ECO:0000256" key="7">
    <source>
        <dbReference type="ARBA" id="ARBA00022927"/>
    </source>
</evidence>
<accession>A0A139BX20</accession>
<keyword evidence="3" id="KW-0813">Transport</keyword>
<evidence type="ECO:0000256" key="9">
    <source>
        <dbReference type="ARBA" id="ARBA00023136"/>
    </source>
</evidence>
<reference evidence="13 14" key="1">
    <citation type="submission" date="2016-02" db="EMBL/GenBank/DDBJ databases">
        <authorList>
            <person name="Wen L."/>
            <person name="He K."/>
            <person name="Yang H."/>
        </authorList>
    </citation>
    <scope>NUCLEOTIDE SEQUENCE [LARGE SCALE GENOMIC DNA]</scope>
    <source>
        <strain evidence="13">ShG14-8</strain>
    </source>
</reference>
<dbReference type="PANTHER" id="PTHR33446:SF11">
    <property type="entry name" value="TONB3"/>
    <property type="match status" value="1"/>
</dbReference>
<evidence type="ECO:0000256" key="1">
    <source>
        <dbReference type="ARBA" id="ARBA00004383"/>
    </source>
</evidence>
<dbReference type="AlphaFoldDB" id="A0A139BX20"/>
<evidence type="ECO:0000313" key="14">
    <source>
        <dbReference type="Proteomes" id="UP000070578"/>
    </source>
</evidence>
<proteinExistence type="inferred from homology"/>